<dbReference type="EMBL" id="JAIZAY010000004">
    <property type="protein sequence ID" value="KAJ8043839.1"/>
    <property type="molecule type" value="Genomic_DNA"/>
</dbReference>
<accession>A0A9Q1CFU0</accession>
<comment type="caution">
    <text evidence="1">The sequence shown here is derived from an EMBL/GenBank/DDBJ whole genome shotgun (WGS) entry which is preliminary data.</text>
</comment>
<proteinExistence type="predicted"/>
<gene>
    <name evidence="1" type="ORF">HOLleu_11114</name>
</gene>
<name>A0A9Q1CFU0_HOLLE</name>
<reference evidence="1" key="1">
    <citation type="submission" date="2021-10" db="EMBL/GenBank/DDBJ databases">
        <title>Tropical sea cucumber genome reveals ecological adaptation and Cuvierian tubules defense mechanism.</title>
        <authorList>
            <person name="Chen T."/>
        </authorList>
    </citation>
    <scope>NUCLEOTIDE SEQUENCE</scope>
    <source>
        <strain evidence="1">Nanhai2018</strain>
        <tissue evidence="1">Muscle</tissue>
    </source>
</reference>
<evidence type="ECO:0000313" key="2">
    <source>
        <dbReference type="Proteomes" id="UP001152320"/>
    </source>
</evidence>
<dbReference type="Proteomes" id="UP001152320">
    <property type="component" value="Chromosome 4"/>
</dbReference>
<dbReference type="AlphaFoldDB" id="A0A9Q1CFU0"/>
<evidence type="ECO:0000313" key="1">
    <source>
        <dbReference type="EMBL" id="KAJ8043839.1"/>
    </source>
</evidence>
<organism evidence="1 2">
    <name type="scientific">Holothuria leucospilota</name>
    <name type="common">Black long sea cucumber</name>
    <name type="synonym">Mertensiothuria leucospilota</name>
    <dbReference type="NCBI Taxonomy" id="206669"/>
    <lineage>
        <taxon>Eukaryota</taxon>
        <taxon>Metazoa</taxon>
        <taxon>Echinodermata</taxon>
        <taxon>Eleutherozoa</taxon>
        <taxon>Echinozoa</taxon>
        <taxon>Holothuroidea</taxon>
        <taxon>Aspidochirotacea</taxon>
        <taxon>Aspidochirotida</taxon>
        <taxon>Holothuriidae</taxon>
        <taxon>Holothuria</taxon>
    </lineage>
</organism>
<sequence>MPRHPAQYVTTTLDLMGKVSPRKAQAFKNVGATPGVPPLETMVMNAVSAGLSAPHTSQTRRALAAILSSLKQHKLQRQAARRFGVSTKLLSRVSDSRLEERLFQSQF</sequence>
<protein>
    <submittedName>
        <fullName evidence="1">Uncharacterized protein</fullName>
    </submittedName>
</protein>
<keyword evidence="2" id="KW-1185">Reference proteome</keyword>